<accession>A0A8H6ATQ3</accession>
<comment type="caution">
    <text evidence="8">The sequence shown here is derived from an EMBL/GenBank/DDBJ whole genome shotgun (WGS) entry which is preliminary data.</text>
</comment>
<dbReference type="GO" id="GO:0016705">
    <property type="term" value="F:oxidoreductase activity, acting on paired donors, with incorporation or reduction of molecular oxygen"/>
    <property type="evidence" value="ECO:0007669"/>
    <property type="project" value="InterPro"/>
</dbReference>
<dbReference type="Gene3D" id="1.10.630.10">
    <property type="entry name" value="Cytochrome P450"/>
    <property type="match status" value="1"/>
</dbReference>
<reference evidence="8 9" key="1">
    <citation type="journal article" date="2020" name="Phytopathology">
        <title>A high-quality genome resource of Botrytis fragariae, a new and rapidly spreading fungal pathogen causing strawberry gray mold in the U.S.A.</title>
        <authorList>
            <person name="Wu Y."/>
            <person name="Saski C.A."/>
            <person name="Schnabel G."/>
            <person name="Xiao S."/>
            <person name="Hu M."/>
        </authorList>
    </citation>
    <scope>NUCLEOTIDE SEQUENCE [LARGE SCALE GENOMIC DNA]</scope>
    <source>
        <strain evidence="8 9">BVB16</strain>
    </source>
</reference>
<dbReference type="CDD" id="cd11061">
    <property type="entry name" value="CYP67-like"/>
    <property type="match status" value="1"/>
</dbReference>
<evidence type="ECO:0000256" key="6">
    <source>
        <dbReference type="RuleBase" id="RU000461"/>
    </source>
</evidence>
<keyword evidence="9" id="KW-1185">Reference proteome</keyword>
<keyword evidence="2 5" id="KW-0479">Metal-binding</keyword>
<keyword evidence="6" id="KW-0560">Oxidoreductase</keyword>
<keyword evidence="5 6" id="KW-0349">Heme</keyword>
<evidence type="ECO:0000313" key="8">
    <source>
        <dbReference type="EMBL" id="KAF5873426.1"/>
    </source>
</evidence>
<gene>
    <name evidence="8" type="ORF">Bfra_004886</name>
</gene>
<evidence type="ECO:0000256" key="7">
    <source>
        <dbReference type="SAM" id="Phobius"/>
    </source>
</evidence>
<dbReference type="AlphaFoldDB" id="A0A8H6ATQ3"/>
<evidence type="ECO:0000256" key="2">
    <source>
        <dbReference type="ARBA" id="ARBA00022723"/>
    </source>
</evidence>
<dbReference type="InterPro" id="IPR002401">
    <property type="entry name" value="Cyt_P450_E_grp-I"/>
</dbReference>
<keyword evidence="3 5" id="KW-0408">Iron</keyword>
<evidence type="ECO:0000256" key="3">
    <source>
        <dbReference type="ARBA" id="ARBA00023004"/>
    </source>
</evidence>
<dbReference type="Pfam" id="PF00067">
    <property type="entry name" value="p450"/>
    <property type="match status" value="1"/>
</dbReference>
<protein>
    <submittedName>
        <fullName evidence="8">Putative cytochrome p450 family protein</fullName>
    </submittedName>
</protein>
<dbReference type="GeneID" id="59258969"/>
<keyword evidence="4" id="KW-0843">Virulence</keyword>
<dbReference type="RefSeq" id="XP_037192372.1">
    <property type="nucleotide sequence ID" value="XM_037335277.1"/>
</dbReference>
<dbReference type="InterPro" id="IPR050121">
    <property type="entry name" value="Cytochrome_P450_monoxygenase"/>
</dbReference>
<dbReference type="OrthoDB" id="1470350at2759"/>
<dbReference type="PANTHER" id="PTHR24305">
    <property type="entry name" value="CYTOCHROME P450"/>
    <property type="match status" value="1"/>
</dbReference>
<dbReference type="GO" id="GO:0005506">
    <property type="term" value="F:iron ion binding"/>
    <property type="evidence" value="ECO:0007669"/>
    <property type="project" value="InterPro"/>
</dbReference>
<dbReference type="SUPFAM" id="SSF48264">
    <property type="entry name" value="Cytochrome P450"/>
    <property type="match status" value="1"/>
</dbReference>
<keyword evidence="7" id="KW-0472">Membrane</keyword>
<dbReference type="GO" id="GO:0020037">
    <property type="term" value="F:heme binding"/>
    <property type="evidence" value="ECO:0007669"/>
    <property type="project" value="InterPro"/>
</dbReference>
<comment type="similarity">
    <text evidence="6">Belongs to the cytochrome P450 family.</text>
</comment>
<dbReference type="GO" id="GO:0004497">
    <property type="term" value="F:monooxygenase activity"/>
    <property type="evidence" value="ECO:0007669"/>
    <property type="project" value="UniProtKB-KW"/>
</dbReference>
<evidence type="ECO:0000313" key="9">
    <source>
        <dbReference type="Proteomes" id="UP000531561"/>
    </source>
</evidence>
<evidence type="ECO:0000256" key="5">
    <source>
        <dbReference type="PIRSR" id="PIRSR602401-1"/>
    </source>
</evidence>
<feature type="transmembrane region" description="Helical" evidence="7">
    <location>
        <begin position="20"/>
        <end position="44"/>
    </location>
</feature>
<name>A0A8H6ATQ3_9HELO</name>
<keyword evidence="7" id="KW-0812">Transmembrane</keyword>
<evidence type="ECO:0000256" key="4">
    <source>
        <dbReference type="ARBA" id="ARBA00023026"/>
    </source>
</evidence>
<keyword evidence="7" id="KW-1133">Transmembrane helix</keyword>
<organism evidence="8 9">
    <name type="scientific">Botrytis fragariae</name>
    <dbReference type="NCBI Taxonomy" id="1964551"/>
    <lineage>
        <taxon>Eukaryota</taxon>
        <taxon>Fungi</taxon>
        <taxon>Dikarya</taxon>
        <taxon>Ascomycota</taxon>
        <taxon>Pezizomycotina</taxon>
        <taxon>Leotiomycetes</taxon>
        <taxon>Helotiales</taxon>
        <taxon>Sclerotiniaceae</taxon>
        <taxon>Botrytis</taxon>
    </lineage>
</organism>
<dbReference type="Proteomes" id="UP000531561">
    <property type="component" value="Unassembled WGS sequence"/>
</dbReference>
<dbReference type="PROSITE" id="PS00086">
    <property type="entry name" value="CYTOCHROME_P450"/>
    <property type="match status" value="1"/>
</dbReference>
<proteinExistence type="inferred from homology"/>
<dbReference type="InterPro" id="IPR001128">
    <property type="entry name" value="Cyt_P450"/>
</dbReference>
<dbReference type="InterPro" id="IPR017972">
    <property type="entry name" value="Cyt_P450_CS"/>
</dbReference>
<feature type="binding site" description="axial binding residue" evidence="5">
    <location>
        <position position="470"/>
    </location>
    <ligand>
        <name>heme</name>
        <dbReference type="ChEBI" id="CHEBI:30413"/>
    </ligand>
    <ligandPart>
        <name>Fe</name>
        <dbReference type="ChEBI" id="CHEBI:18248"/>
    </ligandPart>
</feature>
<keyword evidence="6" id="KW-0503">Monooxygenase</keyword>
<sequence>MGLSERFTEEMSTFESFAGIPSYLVILQIIFSTFFLKLFLTAIYRITFHPFAKYPGPRWAKITDLYSAYHSLRGTLQIRTLQAHDKYGSVVRLGPNKLVFNSAEALQEIYSSKNVQKSKGYAALVTTPGVHNVHNAVDFSVHKHKRRVLSKGFSIPSLLAFEPTMISTVNLLIKNLAKASIKSESQDRWSTPINMGTSFKHMSLDVMGEFGFGQSFNLQTSSDNHFLSGMVAGISTRGGVLLQCQAFQKIRIERFFYRKVHTAVMRYYSTVSKLVADRLKEDKNSKKDLFAFIFDAQYSNNGKHEDIETMTVSELFTESGFLLAAGSDTSSTTLSALLFYLSRYPKCYEKVATEIRSTFSSLSEIHSGPEITSLKYLRACIEEALRMSPPLGSALWREVRPGGITIDGELVPAGYDIGCAVYAVQHNERYFRNSFEFQPERWIVSEDSPQEKIEEMKMAFAPFSLGPRGCPGKTMAYMEMGLMMSRMIFCFDFRRPRDGGLGEVGEGVVGDMGGRERVNEFQLMDHLASTHVGPYAEFRLRDGLESVFEGL</sequence>
<dbReference type="EMBL" id="JABFCT010000008">
    <property type="protein sequence ID" value="KAF5873426.1"/>
    <property type="molecule type" value="Genomic_DNA"/>
</dbReference>
<comment type="cofactor">
    <cofactor evidence="1 5">
        <name>heme</name>
        <dbReference type="ChEBI" id="CHEBI:30413"/>
    </cofactor>
</comment>
<dbReference type="PANTHER" id="PTHR24305:SF226">
    <property type="entry name" value="CYTOCHROME P450 MONOOXYGENASE"/>
    <property type="match status" value="1"/>
</dbReference>
<dbReference type="PRINTS" id="PR00463">
    <property type="entry name" value="EP450I"/>
</dbReference>
<evidence type="ECO:0000256" key="1">
    <source>
        <dbReference type="ARBA" id="ARBA00001971"/>
    </source>
</evidence>
<dbReference type="InterPro" id="IPR036396">
    <property type="entry name" value="Cyt_P450_sf"/>
</dbReference>
<dbReference type="PRINTS" id="PR00385">
    <property type="entry name" value="P450"/>
</dbReference>